<evidence type="ECO:0000256" key="2">
    <source>
        <dbReference type="SAM" id="Phobius"/>
    </source>
</evidence>
<dbReference type="GO" id="GO:0030976">
    <property type="term" value="F:thiamine pyrophosphate binding"/>
    <property type="evidence" value="ECO:0007669"/>
    <property type="project" value="TreeGrafter"/>
</dbReference>
<dbReference type="SUPFAM" id="SSF53850">
    <property type="entry name" value="Periplasmic binding protein-like II"/>
    <property type="match status" value="1"/>
</dbReference>
<dbReference type="InterPro" id="IPR006059">
    <property type="entry name" value="SBP"/>
</dbReference>
<reference evidence="4 6" key="1">
    <citation type="journal article" date="2016" name="Front. Microbiol.">
        <title>Comprehensive Phylogenetic Analysis of Bovine Non-aureus Staphylococci Species Based on Whole-Genome Sequencing.</title>
        <authorList>
            <person name="Naushad S."/>
            <person name="Barkema H.W."/>
            <person name="Luby C."/>
            <person name="Condas L.A."/>
            <person name="Nobrega D.B."/>
            <person name="Carson D.A."/>
            <person name="De Buck J."/>
        </authorList>
    </citation>
    <scope>NUCLEOTIDE SEQUENCE [LARGE SCALE GENOMIC DNA]</scope>
    <source>
        <strain evidence="4 6">SNUC 4337</strain>
    </source>
</reference>
<dbReference type="AlphaFoldDB" id="A0A2T4SC73"/>
<reference evidence="4" key="2">
    <citation type="submission" date="2018-03" db="EMBL/GenBank/DDBJ databases">
        <authorList>
            <person name="Keele B.F."/>
        </authorList>
    </citation>
    <scope>NUCLEOTIDE SEQUENCE</scope>
    <source>
        <strain evidence="4">SNUC 4337</strain>
    </source>
</reference>
<accession>A0A2T4SC73</accession>
<keyword evidence="2" id="KW-0472">Membrane</keyword>
<dbReference type="Proteomes" id="UP000664081">
    <property type="component" value="Unassembled WGS sequence"/>
</dbReference>
<keyword evidence="2" id="KW-1133">Transmembrane helix</keyword>
<organism evidence="4 6">
    <name type="scientific">Staphylococcus nepalensis</name>
    <dbReference type="NCBI Taxonomy" id="214473"/>
    <lineage>
        <taxon>Bacteria</taxon>
        <taxon>Bacillati</taxon>
        <taxon>Bacillota</taxon>
        <taxon>Bacilli</taxon>
        <taxon>Bacillales</taxon>
        <taxon>Staphylococcaceae</taxon>
        <taxon>Staphylococcus</taxon>
    </lineage>
</organism>
<evidence type="ECO:0000256" key="1">
    <source>
        <dbReference type="ARBA" id="ARBA00022729"/>
    </source>
</evidence>
<dbReference type="Proteomes" id="UP000240400">
    <property type="component" value="Unassembled WGS sequence"/>
</dbReference>
<dbReference type="RefSeq" id="WP_103373084.1">
    <property type="nucleotide sequence ID" value="NZ_BMCF01000001.1"/>
</dbReference>
<dbReference type="GO" id="GO:0030975">
    <property type="term" value="F:thiamine binding"/>
    <property type="evidence" value="ECO:0007669"/>
    <property type="project" value="TreeGrafter"/>
</dbReference>
<evidence type="ECO:0000313" key="7">
    <source>
        <dbReference type="Proteomes" id="UP000254412"/>
    </source>
</evidence>
<dbReference type="EMBL" id="UHDS01000001">
    <property type="protein sequence ID" value="SUM54054.1"/>
    <property type="molecule type" value="Genomic_DNA"/>
</dbReference>
<dbReference type="Proteomes" id="UP000254412">
    <property type="component" value="Unassembled WGS sequence"/>
</dbReference>
<protein>
    <submittedName>
        <fullName evidence="4">ABC transporter substrate-binding protein</fullName>
    </submittedName>
    <submittedName>
        <fullName evidence="3">Extracellular solute-binding protein</fullName>
    </submittedName>
    <submittedName>
        <fullName evidence="5">Putative lipoprotein</fullName>
    </submittedName>
</protein>
<keyword evidence="8" id="KW-1185">Reference proteome</keyword>
<evidence type="ECO:0000313" key="4">
    <source>
        <dbReference type="EMBL" id="PTK59830.1"/>
    </source>
</evidence>
<dbReference type="Pfam" id="PF13416">
    <property type="entry name" value="SBP_bac_8"/>
    <property type="match status" value="1"/>
</dbReference>
<gene>
    <name evidence="4" type="ORF">BUZ61_04235</name>
    <name evidence="3" type="ORF">J3T88_03535</name>
    <name evidence="5" type="ORF">NCTC13834_00337</name>
</gene>
<keyword evidence="2" id="KW-0812">Transmembrane</keyword>
<reference evidence="3 8" key="4">
    <citation type="submission" date="2021-03" db="EMBL/GenBank/DDBJ databases">
        <title>Staphylococci and Mammaliicocci in bats.</title>
        <authorList>
            <person name="Fountain K."/>
        </authorList>
    </citation>
    <scope>NUCLEOTIDE SEQUENCE [LARGE SCALE GENOMIC DNA]</scope>
    <source>
        <strain evidence="3 8">18_1_E_SW</strain>
    </source>
</reference>
<evidence type="ECO:0000313" key="8">
    <source>
        <dbReference type="Proteomes" id="UP000664081"/>
    </source>
</evidence>
<feature type="transmembrane region" description="Helical" evidence="2">
    <location>
        <begin position="7"/>
        <end position="26"/>
    </location>
</feature>
<dbReference type="PANTHER" id="PTHR30006">
    <property type="entry name" value="THIAMINE-BINDING PERIPLASMIC PROTEIN-RELATED"/>
    <property type="match status" value="1"/>
</dbReference>
<name>A0A2T4SC73_9STAP</name>
<keyword evidence="5" id="KW-0449">Lipoprotein</keyword>
<dbReference type="GO" id="GO:0015888">
    <property type="term" value="P:thiamine transport"/>
    <property type="evidence" value="ECO:0007669"/>
    <property type="project" value="TreeGrafter"/>
</dbReference>
<evidence type="ECO:0000313" key="5">
    <source>
        <dbReference type="EMBL" id="SUM54054.1"/>
    </source>
</evidence>
<keyword evidence="1" id="KW-0732">Signal</keyword>
<evidence type="ECO:0000313" key="3">
    <source>
        <dbReference type="EMBL" id="MBO1226395.1"/>
    </source>
</evidence>
<dbReference type="PANTHER" id="PTHR30006:SF2">
    <property type="entry name" value="ABC TRANSPORTER SUBSTRATE-BINDING PROTEIN"/>
    <property type="match status" value="1"/>
</dbReference>
<reference evidence="5 7" key="3">
    <citation type="submission" date="2018-06" db="EMBL/GenBank/DDBJ databases">
        <authorList>
            <consortium name="Pathogen Informatics"/>
            <person name="Doyle S."/>
        </authorList>
    </citation>
    <scope>NUCLEOTIDE SEQUENCE [LARGE SCALE GENOMIC DNA]</scope>
    <source>
        <strain evidence="5 7">NCTC13834</strain>
    </source>
</reference>
<dbReference type="OrthoDB" id="179400at2"/>
<dbReference type="EMBL" id="PZHR01000014">
    <property type="protein sequence ID" value="PTK59830.1"/>
    <property type="molecule type" value="Genomic_DNA"/>
</dbReference>
<dbReference type="Gene3D" id="3.40.190.10">
    <property type="entry name" value="Periplasmic binding protein-like II"/>
    <property type="match status" value="2"/>
</dbReference>
<dbReference type="EMBL" id="JAFNLT010000002">
    <property type="protein sequence ID" value="MBO1226395.1"/>
    <property type="molecule type" value="Genomic_DNA"/>
</dbReference>
<evidence type="ECO:0000313" key="6">
    <source>
        <dbReference type="Proteomes" id="UP000240400"/>
    </source>
</evidence>
<sequence length="333" mass="36985">MKSKWKIIVLGLITVIILYFSFFGLGSSTDKVVISTNADEEAITVMEKALDRNGFKGEYIVQPQSTAELGGKMMAEGKNIEADIITQATYYLESAQRENNMFTDVEGTNKKTTDTYPDYITPLLGNMGSLFVNTEVIKEKGLETPESIHSLTNTQYKNQVAMPNVIDSSTGWLVIQSILNEYGNKEGQKILTQLLNNVGPHLESSGSGPLKKVESGEAAIGVGLRSQAIDAEKKGKPIRYIDPTEGNFSLVEGAAVVNKGGEKQQKAEKMIRVIQKYGRKDLLEQYPVPLYKGEKVEKQQQPTYPKKWNGRLTIDLLGEHQEIFQEAKKEAQN</sequence>
<proteinExistence type="predicted"/>
<dbReference type="GO" id="GO:0030288">
    <property type="term" value="C:outer membrane-bounded periplasmic space"/>
    <property type="evidence" value="ECO:0007669"/>
    <property type="project" value="TreeGrafter"/>
</dbReference>